<comment type="subcellular location">
    <subcellularLocation>
        <location evidence="1">Cell membrane</location>
        <topology evidence="1">Multi-pass membrane protein</topology>
    </subcellularLocation>
</comment>
<dbReference type="Pfam" id="PF07690">
    <property type="entry name" value="MFS_1"/>
    <property type="match status" value="1"/>
</dbReference>
<comment type="caution">
    <text evidence="7">The sequence shown here is derived from an EMBL/GenBank/DDBJ whole genome shotgun (WGS) entry which is preliminary data.</text>
</comment>
<evidence type="ECO:0000256" key="1">
    <source>
        <dbReference type="ARBA" id="ARBA00004651"/>
    </source>
</evidence>
<reference evidence="8" key="1">
    <citation type="submission" date="2023-07" db="EMBL/GenBank/DDBJ databases">
        <title>30 novel species of actinomycetes from the DSMZ collection.</title>
        <authorList>
            <person name="Nouioui I."/>
        </authorList>
    </citation>
    <scope>NUCLEOTIDE SEQUENCE [LARGE SCALE GENOMIC DNA]</scope>
    <source>
        <strain evidence="8">DSM 44399</strain>
    </source>
</reference>
<feature type="transmembrane region" description="Helical" evidence="5">
    <location>
        <begin position="27"/>
        <end position="50"/>
    </location>
</feature>
<feature type="transmembrane region" description="Helical" evidence="5">
    <location>
        <begin position="187"/>
        <end position="207"/>
    </location>
</feature>
<evidence type="ECO:0000313" key="7">
    <source>
        <dbReference type="EMBL" id="MDT0261953.1"/>
    </source>
</evidence>
<name>A0ABU2JCG2_9ACTN</name>
<evidence type="ECO:0000256" key="3">
    <source>
        <dbReference type="ARBA" id="ARBA00022989"/>
    </source>
</evidence>
<feature type="domain" description="Major facilitator superfamily (MFS) profile" evidence="6">
    <location>
        <begin position="28"/>
        <end position="476"/>
    </location>
</feature>
<dbReference type="Proteomes" id="UP001183176">
    <property type="component" value="Unassembled WGS sequence"/>
</dbReference>
<protein>
    <submittedName>
        <fullName evidence="7">MFS transporter</fullName>
    </submittedName>
</protein>
<evidence type="ECO:0000256" key="2">
    <source>
        <dbReference type="ARBA" id="ARBA00022692"/>
    </source>
</evidence>
<accession>A0ABU2JCG2</accession>
<feature type="transmembrane region" description="Helical" evidence="5">
    <location>
        <begin position="349"/>
        <end position="370"/>
    </location>
</feature>
<dbReference type="InterPro" id="IPR011701">
    <property type="entry name" value="MFS"/>
</dbReference>
<feature type="transmembrane region" description="Helical" evidence="5">
    <location>
        <begin position="62"/>
        <end position="82"/>
    </location>
</feature>
<keyword evidence="3 5" id="KW-1133">Transmembrane helix</keyword>
<dbReference type="SUPFAM" id="SSF103473">
    <property type="entry name" value="MFS general substrate transporter"/>
    <property type="match status" value="1"/>
</dbReference>
<proteinExistence type="predicted"/>
<organism evidence="7 8">
    <name type="scientific">Jatrophihabitans lederbergiae</name>
    <dbReference type="NCBI Taxonomy" id="3075547"/>
    <lineage>
        <taxon>Bacteria</taxon>
        <taxon>Bacillati</taxon>
        <taxon>Actinomycetota</taxon>
        <taxon>Actinomycetes</taxon>
        <taxon>Jatrophihabitantales</taxon>
        <taxon>Jatrophihabitantaceae</taxon>
        <taxon>Jatrophihabitans</taxon>
    </lineage>
</organism>
<keyword evidence="8" id="KW-1185">Reference proteome</keyword>
<gene>
    <name evidence="7" type="ORF">RM423_11150</name>
</gene>
<dbReference type="EMBL" id="JAVREH010000012">
    <property type="protein sequence ID" value="MDT0261953.1"/>
    <property type="molecule type" value="Genomic_DNA"/>
</dbReference>
<evidence type="ECO:0000256" key="5">
    <source>
        <dbReference type="SAM" id="Phobius"/>
    </source>
</evidence>
<keyword evidence="2 5" id="KW-0812">Transmembrane</keyword>
<feature type="transmembrane region" description="Helical" evidence="5">
    <location>
        <begin position="219"/>
        <end position="237"/>
    </location>
</feature>
<feature type="transmembrane region" description="Helical" evidence="5">
    <location>
        <begin position="94"/>
        <end position="120"/>
    </location>
</feature>
<dbReference type="RefSeq" id="WP_311423107.1">
    <property type="nucleotide sequence ID" value="NZ_JAVREH010000012.1"/>
</dbReference>
<evidence type="ECO:0000313" key="8">
    <source>
        <dbReference type="Proteomes" id="UP001183176"/>
    </source>
</evidence>
<dbReference type="Gene3D" id="1.20.1250.20">
    <property type="entry name" value="MFS general substrate transporter like domains"/>
    <property type="match status" value="1"/>
</dbReference>
<feature type="transmembrane region" description="Helical" evidence="5">
    <location>
        <begin position="376"/>
        <end position="402"/>
    </location>
</feature>
<dbReference type="InterPro" id="IPR020846">
    <property type="entry name" value="MFS_dom"/>
</dbReference>
<evidence type="ECO:0000256" key="4">
    <source>
        <dbReference type="ARBA" id="ARBA00023136"/>
    </source>
</evidence>
<feature type="transmembrane region" description="Helical" evidence="5">
    <location>
        <begin position="152"/>
        <end position="175"/>
    </location>
</feature>
<feature type="transmembrane region" description="Helical" evidence="5">
    <location>
        <begin position="284"/>
        <end position="309"/>
    </location>
</feature>
<dbReference type="Gene3D" id="1.20.1720.10">
    <property type="entry name" value="Multidrug resistance protein D"/>
    <property type="match status" value="1"/>
</dbReference>
<dbReference type="PROSITE" id="PS50850">
    <property type="entry name" value="MFS"/>
    <property type="match status" value="1"/>
</dbReference>
<keyword evidence="4 5" id="KW-0472">Membrane</keyword>
<dbReference type="PANTHER" id="PTHR42718:SF39">
    <property type="entry name" value="ACTINORHODIN TRANSPORTER-RELATED"/>
    <property type="match status" value="1"/>
</dbReference>
<feature type="transmembrane region" description="Helical" evidence="5">
    <location>
        <begin position="414"/>
        <end position="438"/>
    </location>
</feature>
<feature type="transmembrane region" description="Helical" evidence="5">
    <location>
        <begin position="126"/>
        <end position="145"/>
    </location>
</feature>
<feature type="transmembrane region" description="Helical" evidence="5">
    <location>
        <begin position="315"/>
        <end position="337"/>
    </location>
</feature>
<feature type="transmembrane region" description="Helical" evidence="5">
    <location>
        <begin position="450"/>
        <end position="471"/>
    </location>
</feature>
<dbReference type="InterPro" id="IPR036259">
    <property type="entry name" value="MFS_trans_sf"/>
</dbReference>
<evidence type="ECO:0000259" key="6">
    <source>
        <dbReference type="PROSITE" id="PS50850"/>
    </source>
</evidence>
<sequence>MTAPTATADINTDTNTGSTRLTRRLRAILAVVLVADVLDLMDSTITNIAAPSIVSEIGGGESLIKWLGASYALAMGVLLVVGGRLGDRYGKRRLFLTGVAGFTVASLVCGLAVDLAMLIVGRLVQGGFGALLIPQGFGILIATFSRAQLPRAFMVFGPVIGGSAVLGPIFAGFLIDADLGGLSWRPMFLINIVLGAAGLVAAVAVLPPDGPTSEVTIDGLGSGLLGASMLGLMYGLIEGSTSGWTAQPILSLVAGAVLLAGFGLRQRLATSPLILPSLLANRGFTSGLVLGLAFFAAVNGLGYVLSLFFQTALGLGPSAAALGLAPMMVGIIGASLVCRPLMEKLGRWLVVAGLSVTLAGAVGLWATVLAKGTSAGVWAVAPSLLVLGIGMGACFSSIYDVAIGDIAQEEAGSASGALSAVQQLAAAIGSAVVTSIYFSQSAHRGAGHAMTVSVAVVGGIALLCLALVWLLPKSAPAEQLGEH</sequence>
<feature type="transmembrane region" description="Helical" evidence="5">
    <location>
        <begin position="243"/>
        <end position="264"/>
    </location>
</feature>
<dbReference type="PANTHER" id="PTHR42718">
    <property type="entry name" value="MAJOR FACILITATOR SUPERFAMILY MULTIDRUG TRANSPORTER MFSC"/>
    <property type="match status" value="1"/>
</dbReference>